<organism evidence="1">
    <name type="scientific">Pseudomonas zanjanensis</name>
    <dbReference type="NCBI Taxonomy" id="2745496"/>
    <lineage>
        <taxon>Bacteria</taxon>
        <taxon>Pseudomonadati</taxon>
        <taxon>Pseudomonadota</taxon>
        <taxon>Gammaproteobacteria</taxon>
        <taxon>Pseudomonadales</taxon>
        <taxon>Pseudomonadaceae</taxon>
        <taxon>Pseudomonas</taxon>
    </lineage>
</organism>
<name>A0A923FAT8_9PSED</name>
<reference evidence="1 3" key="1">
    <citation type="journal article" date="2020" name="Microorganisms">
        <title>Reliable Identification of Environmental Pseudomonas Isolates Using the rpoD Gene.</title>
        <authorList>
            <consortium name="The Broad Institute Genome Sequencing Platform"/>
            <person name="Girard L."/>
            <person name="Lood C."/>
            <person name="Rokni-Zadeh H."/>
            <person name="van Noort V."/>
            <person name="Lavigne R."/>
            <person name="De Mot R."/>
        </authorList>
    </citation>
    <scope>NUCLEOTIDE SEQUENCE</scope>
    <source>
        <strain evidence="1 3">SWRI12</strain>
    </source>
</reference>
<dbReference type="EMBL" id="JABWRB020000001">
    <property type="protein sequence ID" value="MBV4494330.1"/>
    <property type="molecule type" value="Genomic_DNA"/>
</dbReference>
<dbReference type="Proteomes" id="UP000636518">
    <property type="component" value="Unassembled WGS sequence"/>
</dbReference>
<comment type="caution">
    <text evidence="1">The sequence shown here is derived from an EMBL/GenBank/DDBJ whole genome shotgun (WGS) entry which is preliminary data.</text>
</comment>
<evidence type="ECO:0000313" key="3">
    <source>
        <dbReference type="Proteomes" id="UP000636518"/>
    </source>
</evidence>
<dbReference type="SUPFAM" id="SSF56399">
    <property type="entry name" value="ADP-ribosylation"/>
    <property type="match status" value="1"/>
</dbReference>
<dbReference type="InterPro" id="IPR022385">
    <property type="entry name" value="Rhs_assc_core"/>
</dbReference>
<protein>
    <submittedName>
        <fullName evidence="1">RHS repeat-associated core domain-containing protein</fullName>
    </submittedName>
</protein>
<evidence type="ECO:0000313" key="2">
    <source>
        <dbReference type="EMBL" id="MBV4494330.1"/>
    </source>
</evidence>
<dbReference type="RefSeq" id="WP_186704680.1">
    <property type="nucleotide sequence ID" value="NZ_JABWRB020000001.1"/>
</dbReference>
<reference evidence="2" key="3">
    <citation type="submission" date="2021-06" db="EMBL/GenBank/DDBJ databases">
        <title>Updating the genus Pseudomonas: Description of 43 new species and partition of the Pseudomonas putida group.</title>
        <authorList>
            <person name="Girard L."/>
            <person name="Lood C."/>
            <person name="Vandamme P."/>
            <person name="Rokni-Zadeh H."/>
            <person name="Van Noort V."/>
            <person name="Hofte M."/>
            <person name="Lavigne R."/>
            <person name="De Mot R."/>
        </authorList>
    </citation>
    <scope>NUCLEOTIDE SEQUENCE</scope>
    <source>
        <strain evidence="2">SWRI12</strain>
    </source>
</reference>
<reference evidence="1" key="2">
    <citation type="submission" date="2020-07" db="EMBL/GenBank/DDBJ databases">
        <authorList>
            <person name="Lood C."/>
            <person name="Girard L."/>
        </authorList>
    </citation>
    <scope>NUCLEOTIDE SEQUENCE</scope>
    <source>
        <strain evidence="1">SWRI12</strain>
    </source>
</reference>
<dbReference type="AlphaFoldDB" id="A0A923FAT8"/>
<dbReference type="NCBIfam" id="TIGR03696">
    <property type="entry name" value="Rhs_assc_core"/>
    <property type="match status" value="1"/>
</dbReference>
<keyword evidence="3" id="KW-1185">Reference proteome</keyword>
<proteinExistence type="predicted"/>
<dbReference type="Gene3D" id="2.180.10.10">
    <property type="entry name" value="RHS repeat-associated core"/>
    <property type="match status" value="1"/>
</dbReference>
<accession>A0A923FAT8</accession>
<gene>
    <name evidence="2" type="ORF">HU715_003075</name>
    <name evidence="1" type="ORF">HU715_01295</name>
</gene>
<dbReference type="EMBL" id="JABWRB010000001">
    <property type="protein sequence ID" value="MBC3388280.1"/>
    <property type="molecule type" value="Genomic_DNA"/>
</dbReference>
<sequence length="353" mass="39832">MSATRLCTYRYDPLDRLTHHALATHAPIQRFYCKSRLATEIEGVINRSIVQHGDQLLALTETQGNLRQATLLATDQQRSVLQAIACNESQSHAYSPYGNRTIGNGLLSLLGFNGQRPDPVTGHYLLGNGYRAFNPVLMRFNSPDSWSPFGRGGLNSYTYCLGDPINKIDPTGHLPNFFAKIFGKKVVINNFYVSKRGVPADKAHKMYQRILDLEGGIYRRVNEAQHAAFNQDKLLIDSIDAPPQDPSLLRRLVHEAAQNKLLSHYPTTQSTAVYKAATDDLARYAPLFKRIDESRKGIAHTQISQHIYFATKRHKDINPWIASLYTKKMESIRSAITNEVNAEIQSIKDKYFV</sequence>
<evidence type="ECO:0000313" key="1">
    <source>
        <dbReference type="EMBL" id="MBC3388280.1"/>
    </source>
</evidence>